<organism evidence="2 3">
    <name type="scientific">Frigoriflavimonas asaccharolytica</name>
    <dbReference type="NCBI Taxonomy" id="2735899"/>
    <lineage>
        <taxon>Bacteria</taxon>
        <taxon>Pseudomonadati</taxon>
        <taxon>Bacteroidota</taxon>
        <taxon>Flavobacteriia</taxon>
        <taxon>Flavobacteriales</taxon>
        <taxon>Weeksellaceae</taxon>
        <taxon>Frigoriflavimonas</taxon>
    </lineage>
</organism>
<name>A0A8J8G7F1_9FLAO</name>
<feature type="domain" description="N-acetyltransferase" evidence="1">
    <location>
        <begin position="16"/>
        <end position="147"/>
    </location>
</feature>
<evidence type="ECO:0000313" key="3">
    <source>
        <dbReference type="Proteomes" id="UP000610746"/>
    </source>
</evidence>
<evidence type="ECO:0000313" key="2">
    <source>
        <dbReference type="EMBL" id="NRS92060.1"/>
    </source>
</evidence>
<dbReference type="Gene3D" id="3.40.630.30">
    <property type="match status" value="1"/>
</dbReference>
<protein>
    <submittedName>
        <fullName evidence="2">RimJ/RimL family protein N-acetyltransferase</fullName>
    </submittedName>
</protein>
<keyword evidence="3" id="KW-1185">Reference proteome</keyword>
<proteinExistence type="predicted"/>
<comment type="caution">
    <text evidence="2">The sequence shown here is derived from an EMBL/GenBank/DDBJ whole genome shotgun (WGS) entry which is preliminary data.</text>
</comment>
<gene>
    <name evidence="2" type="ORF">HNQ03_001127</name>
</gene>
<dbReference type="PANTHER" id="PTHR43610">
    <property type="entry name" value="BLL6696 PROTEIN"/>
    <property type="match status" value="1"/>
</dbReference>
<dbReference type="AlphaFoldDB" id="A0A8J8G7F1"/>
<evidence type="ECO:0000259" key="1">
    <source>
        <dbReference type="Pfam" id="PF13302"/>
    </source>
</evidence>
<dbReference type="Pfam" id="PF13302">
    <property type="entry name" value="Acetyltransf_3"/>
    <property type="match status" value="1"/>
</dbReference>
<dbReference type="PANTHER" id="PTHR43610:SF1">
    <property type="entry name" value="N-ACETYLTRANSFERASE DOMAIN-CONTAINING PROTEIN"/>
    <property type="match status" value="1"/>
</dbReference>
<accession>A0A8J8G7F1</accession>
<reference evidence="2" key="1">
    <citation type="submission" date="2020-05" db="EMBL/GenBank/DDBJ databases">
        <title>Genomic Encyclopedia of Type Strains, Phase IV (KMG-V): Genome sequencing to study the core and pangenomes of soil and plant-associated prokaryotes.</title>
        <authorList>
            <person name="Whitman W."/>
        </authorList>
    </citation>
    <scope>NUCLEOTIDE SEQUENCE</scope>
    <source>
        <strain evidence="2">16F</strain>
    </source>
</reference>
<dbReference type="InterPro" id="IPR000182">
    <property type="entry name" value="GNAT_dom"/>
</dbReference>
<dbReference type="RefSeq" id="WP_173778675.1">
    <property type="nucleotide sequence ID" value="NZ_JABSNO010000006.1"/>
</dbReference>
<dbReference type="Proteomes" id="UP000610746">
    <property type="component" value="Unassembled WGS sequence"/>
</dbReference>
<dbReference type="EMBL" id="JABSNO010000006">
    <property type="protein sequence ID" value="NRS92060.1"/>
    <property type="molecule type" value="Genomic_DNA"/>
</dbReference>
<sequence>MNFSLQEILENELVKIIPLEEIHFGKLFQLAKDEEVWSQHPNKNRFQRAIFQNFFIGAIESKGAFSIINKTTNQFIGSTRFYNFNEIENSIFIGYTFYGKEFWGKNYNAIVKKLMLDYIFKYVEVVNFHVGTENYRSQKAMKKLGAKNLGTLEIAYFGEESKLNILYKIKKVDWIESN</sequence>
<dbReference type="SUPFAM" id="SSF55729">
    <property type="entry name" value="Acyl-CoA N-acyltransferases (Nat)"/>
    <property type="match status" value="1"/>
</dbReference>
<dbReference type="InterPro" id="IPR016181">
    <property type="entry name" value="Acyl_CoA_acyltransferase"/>
</dbReference>
<dbReference type="GO" id="GO:0016747">
    <property type="term" value="F:acyltransferase activity, transferring groups other than amino-acyl groups"/>
    <property type="evidence" value="ECO:0007669"/>
    <property type="project" value="InterPro"/>
</dbReference>